<name>A0A3A6W438_9FIRM</name>
<comment type="caution">
    <text evidence="1">The sequence shown here is derived from an EMBL/GenBank/DDBJ whole genome shotgun (WGS) entry which is preliminary data.</text>
</comment>
<gene>
    <name evidence="1" type="ORF">D2965_05885</name>
</gene>
<accession>A0A3A6W438</accession>
<organism evidence="1 2">
    <name type="scientific">Veillonella atypica</name>
    <dbReference type="NCBI Taxonomy" id="39777"/>
    <lineage>
        <taxon>Bacteria</taxon>
        <taxon>Bacillati</taxon>
        <taxon>Bacillota</taxon>
        <taxon>Negativicutes</taxon>
        <taxon>Veillonellales</taxon>
        <taxon>Veillonellaceae</taxon>
        <taxon>Veillonella</taxon>
    </lineage>
</organism>
<reference evidence="1 2" key="1">
    <citation type="submission" date="2018-09" db="EMBL/GenBank/DDBJ databases">
        <title>Genome sequence of Veillonella atypica isolated from periodontal Korean patients.</title>
        <authorList>
            <person name="Lee J.-H."/>
            <person name="Moon J.-H."/>
            <person name="Shin S.-Y."/>
        </authorList>
    </citation>
    <scope>NUCLEOTIDE SEQUENCE [LARGE SCALE GENOMIC DNA]</scope>
    <source>
        <strain evidence="1 2">KHUD_V1</strain>
    </source>
</reference>
<sequence>MAKADAPVDVVNEAIETAEKTVISKDAKQVIYLGPNSAELGLSTGTVYIDGIPATVGEDKAMLRLLFVPINKIAEAQQELATEGTAMNTAYLEFKKGGRR</sequence>
<protein>
    <submittedName>
        <fullName evidence="1">Uncharacterized protein</fullName>
    </submittedName>
</protein>
<dbReference type="EMBL" id="QXZZ01000028">
    <property type="protein sequence ID" value="RJY50389.1"/>
    <property type="molecule type" value="Genomic_DNA"/>
</dbReference>
<proteinExistence type="predicted"/>
<evidence type="ECO:0000313" key="2">
    <source>
        <dbReference type="Proteomes" id="UP000277803"/>
    </source>
</evidence>
<evidence type="ECO:0000313" key="1">
    <source>
        <dbReference type="EMBL" id="RJY50389.1"/>
    </source>
</evidence>
<dbReference type="AlphaFoldDB" id="A0A3A6W438"/>
<dbReference type="Proteomes" id="UP000277803">
    <property type="component" value="Unassembled WGS sequence"/>
</dbReference>
<dbReference type="RefSeq" id="WP_119982607.1">
    <property type="nucleotide sequence ID" value="NZ_QXZZ01000028.1"/>
</dbReference>